<evidence type="ECO:0000313" key="5">
    <source>
        <dbReference type="EMBL" id="GLK77450.1"/>
    </source>
</evidence>
<reference evidence="5" key="2">
    <citation type="submission" date="2023-01" db="EMBL/GenBank/DDBJ databases">
        <authorList>
            <person name="Sun Q."/>
            <person name="Evtushenko L."/>
        </authorList>
    </citation>
    <scope>NUCLEOTIDE SEQUENCE</scope>
    <source>
        <strain evidence="5">VKM B-2555</strain>
    </source>
</reference>
<dbReference type="EMBL" id="BSFK01000016">
    <property type="protein sequence ID" value="GLK77450.1"/>
    <property type="molecule type" value="Genomic_DNA"/>
</dbReference>
<dbReference type="Pfam" id="PF12833">
    <property type="entry name" value="HTH_18"/>
    <property type="match status" value="1"/>
</dbReference>
<keyword evidence="6" id="KW-1185">Reference proteome</keyword>
<evidence type="ECO:0000259" key="4">
    <source>
        <dbReference type="PROSITE" id="PS01124"/>
    </source>
</evidence>
<keyword evidence="2" id="KW-0238">DNA-binding</keyword>
<evidence type="ECO:0000256" key="2">
    <source>
        <dbReference type="ARBA" id="ARBA00023125"/>
    </source>
</evidence>
<keyword evidence="3" id="KW-0804">Transcription</keyword>
<dbReference type="SUPFAM" id="SSF46689">
    <property type="entry name" value="Homeodomain-like"/>
    <property type="match status" value="2"/>
</dbReference>
<organism evidence="5 6">
    <name type="scientific">Methylopila jiangsuensis</name>
    <dbReference type="NCBI Taxonomy" id="586230"/>
    <lineage>
        <taxon>Bacteria</taxon>
        <taxon>Pseudomonadati</taxon>
        <taxon>Pseudomonadota</taxon>
        <taxon>Alphaproteobacteria</taxon>
        <taxon>Hyphomicrobiales</taxon>
        <taxon>Methylopilaceae</taxon>
        <taxon>Methylopila</taxon>
    </lineage>
</organism>
<dbReference type="InterPro" id="IPR053142">
    <property type="entry name" value="PchR_regulatory_protein"/>
</dbReference>
<dbReference type="Gene3D" id="1.10.10.60">
    <property type="entry name" value="Homeodomain-like"/>
    <property type="match status" value="2"/>
</dbReference>
<reference evidence="5" key="1">
    <citation type="journal article" date="2014" name="Int. J. Syst. Evol. Microbiol.">
        <title>Complete genome sequence of Corynebacterium casei LMG S-19264T (=DSM 44701T), isolated from a smear-ripened cheese.</title>
        <authorList>
            <consortium name="US DOE Joint Genome Institute (JGI-PGF)"/>
            <person name="Walter F."/>
            <person name="Albersmeier A."/>
            <person name="Kalinowski J."/>
            <person name="Ruckert C."/>
        </authorList>
    </citation>
    <scope>NUCLEOTIDE SEQUENCE</scope>
    <source>
        <strain evidence="5">VKM B-2555</strain>
    </source>
</reference>
<dbReference type="PROSITE" id="PS00041">
    <property type="entry name" value="HTH_ARAC_FAMILY_1"/>
    <property type="match status" value="1"/>
</dbReference>
<dbReference type="GO" id="GO:0003700">
    <property type="term" value="F:DNA-binding transcription factor activity"/>
    <property type="evidence" value="ECO:0007669"/>
    <property type="project" value="InterPro"/>
</dbReference>
<dbReference type="SMART" id="SM00342">
    <property type="entry name" value="HTH_ARAC"/>
    <property type="match status" value="1"/>
</dbReference>
<feature type="domain" description="HTH araC/xylS-type" evidence="4">
    <location>
        <begin position="226"/>
        <end position="324"/>
    </location>
</feature>
<dbReference type="InterPro" id="IPR009057">
    <property type="entry name" value="Homeodomain-like_sf"/>
</dbReference>
<dbReference type="RefSeq" id="WP_271205298.1">
    <property type="nucleotide sequence ID" value="NZ_BSFK01000016.1"/>
</dbReference>
<dbReference type="PANTHER" id="PTHR47893:SF1">
    <property type="entry name" value="REGULATORY PROTEIN PCHR"/>
    <property type="match status" value="1"/>
</dbReference>
<accession>A0A9W6JKC2</accession>
<proteinExistence type="predicted"/>
<dbReference type="InterPro" id="IPR018060">
    <property type="entry name" value="HTH_AraC"/>
</dbReference>
<evidence type="ECO:0000256" key="1">
    <source>
        <dbReference type="ARBA" id="ARBA00023015"/>
    </source>
</evidence>
<comment type="caution">
    <text evidence="5">The sequence shown here is derived from an EMBL/GenBank/DDBJ whole genome shotgun (WGS) entry which is preliminary data.</text>
</comment>
<dbReference type="PANTHER" id="PTHR47893">
    <property type="entry name" value="REGULATORY PROTEIN PCHR"/>
    <property type="match status" value="1"/>
</dbReference>
<dbReference type="Proteomes" id="UP001143364">
    <property type="component" value="Unassembled WGS sequence"/>
</dbReference>
<protein>
    <recommendedName>
        <fullName evidence="4">HTH araC/xylS-type domain-containing protein</fullName>
    </recommendedName>
</protein>
<dbReference type="PROSITE" id="PS01124">
    <property type="entry name" value="HTH_ARAC_FAMILY_2"/>
    <property type="match status" value="1"/>
</dbReference>
<gene>
    <name evidence="5" type="ORF">GCM10008171_27040</name>
</gene>
<keyword evidence="1" id="KW-0805">Transcription regulation</keyword>
<sequence>MSVESLGDYHPTDLYRLSAARNIDLDLSASRPVGANGPVLSGRILSAPVQRGLDCVAYDVAYLSDMKMRQRCGRTLLLAIQVSGEAEPMRVEGAEAAMFRPGLVVAVATGEGAECLGSCRAGQRCATVAAAVSPEFFDRFDEDDGDDGLDPLQAMVEGGARVRELGASWRLSHLAAETLADRYDGRLARLHLESATLAFVTEAARLAGRSTAEPHALSARQYERMVEVKRAIDADAFAVPTMAALARRAGVSASTLRSHYRKAFGIAPFDYVRTRRLELAQGLLRNRELSVAEVAYRVGFTDQAAFATAYRRRFGYPPSREANRA</sequence>
<dbReference type="GO" id="GO:0043565">
    <property type="term" value="F:sequence-specific DNA binding"/>
    <property type="evidence" value="ECO:0007669"/>
    <property type="project" value="InterPro"/>
</dbReference>
<evidence type="ECO:0000256" key="3">
    <source>
        <dbReference type="ARBA" id="ARBA00023163"/>
    </source>
</evidence>
<name>A0A9W6JKC2_9HYPH</name>
<dbReference type="InterPro" id="IPR018062">
    <property type="entry name" value="HTH_AraC-typ_CS"/>
</dbReference>
<dbReference type="AlphaFoldDB" id="A0A9W6JKC2"/>
<evidence type="ECO:0000313" key="6">
    <source>
        <dbReference type="Proteomes" id="UP001143364"/>
    </source>
</evidence>